<reference evidence="11 12" key="1">
    <citation type="submission" date="2015-08" db="EMBL/GenBank/DDBJ databases">
        <authorList>
            <person name="Babu N.S."/>
            <person name="Beckwith C.J."/>
            <person name="Beseler K.G."/>
            <person name="Brison A."/>
            <person name="Carone J.V."/>
            <person name="Caskin T.P."/>
            <person name="Diamond M."/>
            <person name="Durham M.E."/>
            <person name="Foxe J.M."/>
            <person name="Go M."/>
            <person name="Henderson B.A."/>
            <person name="Jones I.B."/>
            <person name="McGettigan J.A."/>
            <person name="Micheletti S.J."/>
            <person name="Nasrallah M.E."/>
            <person name="Ortiz D."/>
            <person name="Piller C.R."/>
            <person name="Privatt S.R."/>
            <person name="Schneider S.L."/>
            <person name="Sharp S."/>
            <person name="Smith T.C."/>
            <person name="Stanton J.D."/>
            <person name="Ullery H.E."/>
            <person name="Wilson R.J."/>
            <person name="Serrano M.G."/>
            <person name="Buck G."/>
            <person name="Lee V."/>
            <person name="Wang Y."/>
            <person name="Carvalho R."/>
            <person name="Voegtly L."/>
            <person name="Shi R."/>
            <person name="Duckworth R."/>
            <person name="Johnson A."/>
            <person name="Loviza R."/>
            <person name="Walstead R."/>
            <person name="Shah Z."/>
            <person name="Kiflezghi M."/>
            <person name="Wade K."/>
            <person name="Ball S.L."/>
            <person name="Bradley K.W."/>
            <person name="Asai D.J."/>
            <person name="Bowman C.A."/>
            <person name="Russell D.A."/>
            <person name="Pope W.H."/>
            <person name="Jacobs-Sera D."/>
            <person name="Hendrix R.W."/>
            <person name="Hatfull G.F."/>
        </authorList>
    </citation>
    <scope>NUCLEOTIDE SEQUENCE [LARGE SCALE GENOMIC DNA]</scope>
    <source>
        <strain evidence="11 12">DSM 27648</strain>
    </source>
</reference>
<dbReference type="SMART" id="SM00062">
    <property type="entry name" value="PBPb"/>
    <property type="match status" value="1"/>
</dbReference>
<comment type="similarity">
    <text evidence="2">Belongs to the binding-protein-dependent transport system permease family. HisMQ subfamily.</text>
</comment>
<dbReference type="PANTHER" id="PTHR30614">
    <property type="entry name" value="MEMBRANE COMPONENT OF AMINO ACID ABC TRANSPORTER"/>
    <property type="match status" value="1"/>
</dbReference>
<dbReference type="CDD" id="cd13530">
    <property type="entry name" value="PBP2_peptides_like"/>
    <property type="match status" value="1"/>
</dbReference>
<dbReference type="PATRIC" id="fig|1391654.3.peg.10051"/>
<evidence type="ECO:0000256" key="4">
    <source>
        <dbReference type="ARBA" id="ARBA00022475"/>
    </source>
</evidence>
<protein>
    <submittedName>
        <fullName evidence="11">Amino acid ABC transporter binding protein and permease protein</fullName>
    </submittedName>
</protein>
<dbReference type="InterPro" id="IPR000515">
    <property type="entry name" value="MetI-like"/>
</dbReference>
<dbReference type="STRING" id="1391654.AKJ09_09924"/>
<feature type="transmembrane region" description="Helical" evidence="9">
    <location>
        <begin position="374"/>
        <end position="398"/>
    </location>
</feature>
<evidence type="ECO:0000256" key="2">
    <source>
        <dbReference type="ARBA" id="ARBA00010072"/>
    </source>
</evidence>
<dbReference type="Pfam" id="PF00528">
    <property type="entry name" value="BPD_transp_1"/>
    <property type="match status" value="1"/>
</dbReference>
<evidence type="ECO:0000313" key="12">
    <source>
        <dbReference type="Proteomes" id="UP000064967"/>
    </source>
</evidence>
<evidence type="ECO:0000256" key="8">
    <source>
        <dbReference type="ARBA" id="ARBA00023136"/>
    </source>
</evidence>
<evidence type="ECO:0000256" key="9">
    <source>
        <dbReference type="RuleBase" id="RU363032"/>
    </source>
</evidence>
<dbReference type="PROSITE" id="PS50928">
    <property type="entry name" value="ABC_TM1"/>
    <property type="match status" value="1"/>
</dbReference>
<dbReference type="NCBIfam" id="TIGR01726">
    <property type="entry name" value="HEQRo_perm_3TM"/>
    <property type="match status" value="1"/>
</dbReference>
<gene>
    <name evidence="11" type="ORF">AKJ09_09924</name>
</gene>
<dbReference type="InterPro" id="IPR001638">
    <property type="entry name" value="Solute-binding_3/MltF_N"/>
</dbReference>
<keyword evidence="3 9" id="KW-0813">Transport</keyword>
<dbReference type="RefSeq" id="WP_275936704.1">
    <property type="nucleotide sequence ID" value="NZ_CP012333.1"/>
</dbReference>
<dbReference type="KEGG" id="llu:AKJ09_09924"/>
<name>A0A0K1QBV7_9BACT</name>
<comment type="subcellular location">
    <subcellularLocation>
        <location evidence="1">Cell inner membrane</location>
        <topology evidence="1">Multi-pass membrane protein</topology>
    </subcellularLocation>
    <subcellularLocation>
        <location evidence="9">Cell membrane</location>
        <topology evidence="9">Multi-pass membrane protein</topology>
    </subcellularLocation>
</comment>
<feature type="transmembrane region" description="Helical" evidence="9">
    <location>
        <begin position="491"/>
        <end position="513"/>
    </location>
</feature>
<dbReference type="InterPro" id="IPR043429">
    <property type="entry name" value="ArtM/GltK/GlnP/TcyL/YhdX-like"/>
</dbReference>
<dbReference type="SUPFAM" id="SSF53850">
    <property type="entry name" value="Periplasmic binding protein-like II"/>
    <property type="match status" value="1"/>
</dbReference>
<dbReference type="Proteomes" id="UP000064967">
    <property type="component" value="Chromosome"/>
</dbReference>
<dbReference type="Gene3D" id="1.10.3720.10">
    <property type="entry name" value="MetI-like"/>
    <property type="match status" value="1"/>
</dbReference>
<keyword evidence="6" id="KW-0029">Amino-acid transport</keyword>
<dbReference type="EMBL" id="CP012333">
    <property type="protein sequence ID" value="AKV03261.1"/>
    <property type="molecule type" value="Genomic_DNA"/>
</dbReference>
<dbReference type="InterPro" id="IPR010065">
    <property type="entry name" value="AA_ABC_transptr_permease_3TM"/>
</dbReference>
<keyword evidence="5 9" id="KW-0812">Transmembrane</keyword>
<keyword evidence="8 9" id="KW-0472">Membrane</keyword>
<evidence type="ECO:0000256" key="6">
    <source>
        <dbReference type="ARBA" id="ARBA00022970"/>
    </source>
</evidence>
<evidence type="ECO:0000256" key="7">
    <source>
        <dbReference type="ARBA" id="ARBA00022989"/>
    </source>
</evidence>
<accession>A0A0K1QBV7</accession>
<dbReference type="PANTHER" id="PTHR30614:SF0">
    <property type="entry name" value="L-CYSTINE TRANSPORT SYSTEM PERMEASE PROTEIN TCYL"/>
    <property type="match status" value="1"/>
</dbReference>
<evidence type="ECO:0000259" key="10">
    <source>
        <dbReference type="PROSITE" id="PS50928"/>
    </source>
</evidence>
<evidence type="ECO:0000256" key="1">
    <source>
        <dbReference type="ARBA" id="ARBA00004429"/>
    </source>
</evidence>
<organism evidence="11 12">
    <name type="scientific">Labilithrix luteola</name>
    <dbReference type="NCBI Taxonomy" id="1391654"/>
    <lineage>
        <taxon>Bacteria</taxon>
        <taxon>Pseudomonadati</taxon>
        <taxon>Myxococcota</taxon>
        <taxon>Polyangia</taxon>
        <taxon>Polyangiales</taxon>
        <taxon>Labilitrichaceae</taxon>
        <taxon>Labilithrix</taxon>
    </lineage>
</organism>
<dbReference type="AlphaFoldDB" id="A0A0K1QBV7"/>
<feature type="transmembrane region" description="Helical" evidence="9">
    <location>
        <begin position="330"/>
        <end position="353"/>
    </location>
</feature>
<evidence type="ECO:0000313" key="11">
    <source>
        <dbReference type="EMBL" id="AKV03261.1"/>
    </source>
</evidence>
<dbReference type="SUPFAM" id="SSF161098">
    <property type="entry name" value="MetI-like"/>
    <property type="match status" value="1"/>
</dbReference>
<dbReference type="GO" id="GO:0043190">
    <property type="term" value="C:ATP-binding cassette (ABC) transporter complex"/>
    <property type="evidence" value="ECO:0007669"/>
    <property type="project" value="InterPro"/>
</dbReference>
<dbReference type="InterPro" id="IPR035906">
    <property type="entry name" value="MetI-like_sf"/>
</dbReference>
<evidence type="ECO:0000256" key="3">
    <source>
        <dbReference type="ARBA" id="ARBA00022448"/>
    </source>
</evidence>
<keyword evidence="7 9" id="KW-1133">Transmembrane helix</keyword>
<dbReference type="GO" id="GO:0006865">
    <property type="term" value="P:amino acid transport"/>
    <property type="evidence" value="ECO:0007669"/>
    <property type="project" value="UniProtKB-KW"/>
</dbReference>
<proteinExistence type="inferred from homology"/>
<dbReference type="CDD" id="cd06261">
    <property type="entry name" value="TM_PBP2"/>
    <property type="match status" value="1"/>
</dbReference>
<keyword evidence="12" id="KW-1185">Reference proteome</keyword>
<feature type="domain" description="ABC transmembrane type-1" evidence="10">
    <location>
        <begin position="326"/>
        <end position="513"/>
    </location>
</feature>
<sequence length="540" mass="58528">MNGRCSSSSRWTTYAFASVRADNQATHPARTKSRWLVALFAIAIALVACGHQTSTPVTGLARIRAAGVLRWGGDIQGGEPYVYDDPKHPGHLVGFEVDLAEALGRELGVRTEFVQNDWANLVPSLERGTFDVIMNGLEITDARAGRILFTRPYYVFAERLMARKSDRSIAPALPSLEGRKVGTLANSLAFDILRGHADTVVYEGVEEPYTDLQRGRVDAVLLDDIIATRYGVPKEDLHVVGDLRDGFYAIGVRQNEPDVKEAVDAALERIAARGELHRILEKSQLWNDRQTRLEHWSSEGSAKLTNPAPAPATFGVGHALLFLKGASITLFVSVLAMAIAIPLGLALSIARLFGGAAARRLAGAYVEIYRGTPVLLQLYFLYYGLAPVLRLGALPAAILGLGMNYAAYEAEVYRAGFAAVPKAQMEAALSLGMSTPLALRRIVLPQAFRHAIPNVTNDFIALLKDSSLVSVITVVELTKQMSITAIDVRSWVVPGLACAALYFAMSYPLGVLARRLERKLEGEHEMAAEIEAGPAARAAA</sequence>
<evidence type="ECO:0000256" key="5">
    <source>
        <dbReference type="ARBA" id="ARBA00022692"/>
    </source>
</evidence>
<keyword evidence="4" id="KW-1003">Cell membrane</keyword>
<feature type="transmembrane region" description="Helical" evidence="9">
    <location>
        <begin position="35"/>
        <end position="54"/>
    </location>
</feature>
<dbReference type="Gene3D" id="3.40.190.10">
    <property type="entry name" value="Periplasmic binding protein-like II"/>
    <property type="match status" value="2"/>
</dbReference>
<dbReference type="GO" id="GO:0022857">
    <property type="term" value="F:transmembrane transporter activity"/>
    <property type="evidence" value="ECO:0007669"/>
    <property type="project" value="InterPro"/>
</dbReference>
<dbReference type="Pfam" id="PF00497">
    <property type="entry name" value="SBP_bac_3"/>
    <property type="match status" value="1"/>
</dbReference>